<keyword evidence="3" id="KW-0255">Endonuclease</keyword>
<dbReference type="SUPFAM" id="SSF56219">
    <property type="entry name" value="DNase I-like"/>
    <property type="match status" value="1"/>
</dbReference>
<feature type="transmembrane region" description="Helical" evidence="1">
    <location>
        <begin position="21"/>
        <end position="40"/>
    </location>
</feature>
<gene>
    <name evidence="3" type="ORF">HDA36_003658</name>
</gene>
<proteinExistence type="predicted"/>
<dbReference type="Pfam" id="PF03372">
    <property type="entry name" value="Exo_endo_phos"/>
    <property type="match status" value="1"/>
</dbReference>
<comment type="caution">
    <text evidence="3">The sequence shown here is derived from an EMBL/GenBank/DDBJ whole genome shotgun (WGS) entry which is preliminary data.</text>
</comment>
<organism evidence="3 4">
    <name type="scientific">Nocardiopsis composta</name>
    <dbReference type="NCBI Taxonomy" id="157465"/>
    <lineage>
        <taxon>Bacteria</taxon>
        <taxon>Bacillati</taxon>
        <taxon>Actinomycetota</taxon>
        <taxon>Actinomycetes</taxon>
        <taxon>Streptosporangiales</taxon>
        <taxon>Nocardiopsidaceae</taxon>
        <taxon>Nocardiopsis</taxon>
    </lineage>
</organism>
<evidence type="ECO:0000256" key="1">
    <source>
        <dbReference type="SAM" id="Phobius"/>
    </source>
</evidence>
<name>A0A7W8QP66_9ACTN</name>
<evidence type="ECO:0000259" key="2">
    <source>
        <dbReference type="Pfam" id="PF03372"/>
    </source>
</evidence>
<evidence type="ECO:0000313" key="3">
    <source>
        <dbReference type="EMBL" id="MBB5433574.1"/>
    </source>
</evidence>
<dbReference type="Proteomes" id="UP000572635">
    <property type="component" value="Unassembled WGS sequence"/>
</dbReference>
<protein>
    <submittedName>
        <fullName evidence="3">Endonuclease/exonuclease/phosphatase family metal-dependent hydrolase</fullName>
    </submittedName>
</protein>
<keyword evidence="1" id="KW-0812">Transmembrane</keyword>
<dbReference type="Gene3D" id="3.60.10.10">
    <property type="entry name" value="Endonuclease/exonuclease/phosphatase"/>
    <property type="match status" value="1"/>
</dbReference>
<dbReference type="GO" id="GO:0004527">
    <property type="term" value="F:exonuclease activity"/>
    <property type="evidence" value="ECO:0007669"/>
    <property type="project" value="UniProtKB-KW"/>
</dbReference>
<dbReference type="GO" id="GO:0004519">
    <property type="term" value="F:endonuclease activity"/>
    <property type="evidence" value="ECO:0007669"/>
    <property type="project" value="UniProtKB-KW"/>
</dbReference>
<accession>A0A7W8QP66</accession>
<keyword evidence="3" id="KW-0540">Nuclease</keyword>
<reference evidence="3 4" key="1">
    <citation type="submission" date="2020-08" db="EMBL/GenBank/DDBJ databases">
        <title>Sequencing the genomes of 1000 actinobacteria strains.</title>
        <authorList>
            <person name="Klenk H.-P."/>
        </authorList>
    </citation>
    <scope>NUCLEOTIDE SEQUENCE [LARGE SCALE GENOMIC DNA]</scope>
    <source>
        <strain evidence="3 4">DSM 44551</strain>
    </source>
</reference>
<dbReference type="RefSeq" id="WP_184393441.1">
    <property type="nucleotide sequence ID" value="NZ_BAAAJD010000125.1"/>
</dbReference>
<sequence>MEFEKRPEPDAAGRRAPRGGPVCAVLLAAVIGPAAVFAVVRSAGLDRGFVLVWAMAALPYLVPVLVLAAAAALLLRRRGAALCAGLTGLALAVPMADRVLPEGGAAEPDGPRIRVVALNAHFGHVAPEQIVDLVDERRPDVLALQEVTPELAGGLREAGLEERLPHGVVRAAEAAAGGAVYAAHPVRDAGDVGREIGSLAMPGASVEIDGAPPVEVVSVHPFSPRRSTIDRWRAGLRALPAAEEGVLRVLAGDFNATPDHAEFRAVLEKGYVDAADATGSGLAGTWPAHRPVPRIALDHVLADERIGIAGFEVDGGAGGAHRAVVADLVLPAA</sequence>
<dbReference type="AlphaFoldDB" id="A0A7W8QP66"/>
<keyword evidence="3" id="KW-0269">Exonuclease</keyword>
<feature type="transmembrane region" description="Helical" evidence="1">
    <location>
        <begin position="52"/>
        <end position="75"/>
    </location>
</feature>
<evidence type="ECO:0000313" key="4">
    <source>
        <dbReference type="Proteomes" id="UP000572635"/>
    </source>
</evidence>
<keyword evidence="4" id="KW-1185">Reference proteome</keyword>
<feature type="domain" description="Endonuclease/exonuclease/phosphatase" evidence="2">
    <location>
        <begin position="119"/>
        <end position="314"/>
    </location>
</feature>
<dbReference type="EMBL" id="JACHDB010000001">
    <property type="protein sequence ID" value="MBB5433574.1"/>
    <property type="molecule type" value="Genomic_DNA"/>
</dbReference>
<keyword evidence="1" id="KW-0472">Membrane</keyword>
<keyword evidence="1" id="KW-1133">Transmembrane helix</keyword>
<dbReference type="InterPro" id="IPR005135">
    <property type="entry name" value="Endo/exonuclease/phosphatase"/>
</dbReference>
<keyword evidence="3" id="KW-0378">Hydrolase</keyword>
<dbReference type="InterPro" id="IPR036691">
    <property type="entry name" value="Endo/exonu/phosph_ase_sf"/>
</dbReference>